<dbReference type="SUPFAM" id="SSF56176">
    <property type="entry name" value="FAD-binding/transporter-associated domain-like"/>
    <property type="match status" value="1"/>
</dbReference>
<dbReference type="Pfam" id="PF01565">
    <property type="entry name" value="FAD_binding_4"/>
    <property type="match status" value="1"/>
</dbReference>
<dbReference type="Pfam" id="PF04030">
    <property type="entry name" value="ALO"/>
    <property type="match status" value="1"/>
</dbReference>
<dbReference type="EMBL" id="HBIM01008255">
    <property type="protein sequence ID" value="CAE0409323.1"/>
    <property type="molecule type" value="Transcribed_RNA"/>
</dbReference>
<evidence type="ECO:0000256" key="1">
    <source>
        <dbReference type="ARBA" id="ARBA00023002"/>
    </source>
</evidence>
<dbReference type="GO" id="GO:0071949">
    <property type="term" value="F:FAD binding"/>
    <property type="evidence" value="ECO:0007669"/>
    <property type="project" value="InterPro"/>
</dbReference>
<organism evidence="3">
    <name type="scientific">Amphora coffeiformis</name>
    <dbReference type="NCBI Taxonomy" id="265554"/>
    <lineage>
        <taxon>Eukaryota</taxon>
        <taxon>Sar</taxon>
        <taxon>Stramenopiles</taxon>
        <taxon>Ochrophyta</taxon>
        <taxon>Bacillariophyta</taxon>
        <taxon>Bacillariophyceae</taxon>
        <taxon>Bacillariophycidae</taxon>
        <taxon>Thalassiophysales</taxon>
        <taxon>Catenulaceae</taxon>
        <taxon>Amphora</taxon>
    </lineage>
</organism>
<dbReference type="Gene3D" id="3.30.465.10">
    <property type="match status" value="1"/>
</dbReference>
<dbReference type="GO" id="GO:0016020">
    <property type="term" value="C:membrane"/>
    <property type="evidence" value="ECO:0007669"/>
    <property type="project" value="InterPro"/>
</dbReference>
<dbReference type="PANTHER" id="PTHR43762">
    <property type="entry name" value="L-GULONOLACTONE OXIDASE"/>
    <property type="match status" value="1"/>
</dbReference>
<feature type="domain" description="FAD-binding PCMH-type" evidence="2">
    <location>
        <begin position="116"/>
        <end position="285"/>
    </location>
</feature>
<dbReference type="InterPro" id="IPR036318">
    <property type="entry name" value="FAD-bd_PCMH-like_sf"/>
</dbReference>
<dbReference type="AlphaFoldDB" id="A0A7S3L2P4"/>
<accession>A0A7S3L2P4</accession>
<evidence type="ECO:0000313" key="3">
    <source>
        <dbReference type="EMBL" id="CAE0409323.1"/>
    </source>
</evidence>
<dbReference type="InterPro" id="IPR010029">
    <property type="entry name" value="GL_DH"/>
</dbReference>
<sequence>MFTRLSTQAAASVKASAAWQRRTFQKSALWENGSFIHHRRHQVPLIAVSSSLVAMMCLTICQDDDNVARWGDSFQRRNPKGGLTTTTQLDAAVVAVDDEDEDASTVLLNWSGTHAVTVPNTKYHEPESIAEVEAIVAECHKIGQAVRPLGSALSPNAIGFNNEGMLCMSNLDHIVEVDLDKSEVTVQAGARVAQVVEALRPHGLTLPNLASIAEQQMGGFVQVGAHGTGQTVAPVDHYVTRLKIVTPGRGTIVLTAEDGDIFHLAKVGLGCLGVVVELTMQCIPAHRLVEHTFVLTREEAFERLDELLTKYKHMRYMWIPYTDAVVCVTNHPEELVDNIPKTKPLPEAQRFAPLRDLLKELTKDSEESFTDETMKGMGFGELRDALLAIDPLNIEHVKQVNAAEAEFWRRSSGFQVKPSDELLQFDCGGQQWVWEVCFPTGKVNGSNGNDMEFMKQLLKGIEEKKIPAHSPIEQRWSAASSSFMSPAHGPADGLFSWVGIINYLPLDNDRQRREITDLFKGPYCDLMRSVCVPFTAVSHWAKLERPSSIWKLVDTQILLQSKYPVDAFNQLRSIYDPKNVMANPLLNMVLGDPRGKK</sequence>
<dbReference type="InterPro" id="IPR006094">
    <property type="entry name" value="Oxid_FAD_bind_N"/>
</dbReference>
<dbReference type="GO" id="GO:0003885">
    <property type="term" value="F:D-arabinono-1,4-lactone oxidase activity"/>
    <property type="evidence" value="ECO:0007669"/>
    <property type="project" value="InterPro"/>
</dbReference>
<keyword evidence="1" id="KW-0560">Oxidoreductase</keyword>
<dbReference type="PIRSF" id="PIRSF000136">
    <property type="entry name" value="LGO_GLO"/>
    <property type="match status" value="1"/>
</dbReference>
<dbReference type="InterPro" id="IPR010031">
    <property type="entry name" value="FAD_lactone_oxidase-like"/>
</dbReference>
<name>A0A7S3L2P4_9STRA</name>
<protein>
    <recommendedName>
        <fullName evidence="2">FAD-binding PCMH-type domain-containing protein</fullName>
    </recommendedName>
</protein>
<dbReference type="Gene3D" id="3.30.43.10">
    <property type="entry name" value="Uridine Diphospho-n-acetylenolpyruvylglucosamine Reductase, domain 2"/>
    <property type="match status" value="1"/>
</dbReference>
<reference evidence="3" key="1">
    <citation type="submission" date="2021-01" db="EMBL/GenBank/DDBJ databases">
        <authorList>
            <person name="Corre E."/>
            <person name="Pelletier E."/>
            <person name="Niang G."/>
            <person name="Scheremetjew M."/>
            <person name="Finn R."/>
            <person name="Kale V."/>
            <person name="Holt S."/>
            <person name="Cochrane G."/>
            <person name="Meng A."/>
            <person name="Brown T."/>
            <person name="Cohen L."/>
        </authorList>
    </citation>
    <scope>NUCLEOTIDE SEQUENCE</scope>
    <source>
        <strain evidence="3">CCMP127</strain>
    </source>
</reference>
<gene>
    <name evidence="3" type="ORF">ACOF00016_LOCUS7004</name>
</gene>
<dbReference type="InterPro" id="IPR007173">
    <property type="entry name" value="ALO_C"/>
</dbReference>
<dbReference type="GO" id="GO:0016633">
    <property type="term" value="F:galactonolactone dehydrogenase activity"/>
    <property type="evidence" value="ECO:0007669"/>
    <property type="project" value="InterPro"/>
</dbReference>
<dbReference type="PROSITE" id="PS51387">
    <property type="entry name" value="FAD_PCMH"/>
    <property type="match status" value="1"/>
</dbReference>
<dbReference type="NCBIfam" id="TIGR01676">
    <property type="entry name" value="GLDHase"/>
    <property type="match status" value="1"/>
</dbReference>
<proteinExistence type="predicted"/>
<dbReference type="InterPro" id="IPR016167">
    <property type="entry name" value="FAD-bd_PCMH_sub1"/>
</dbReference>
<dbReference type="Gene3D" id="3.30.70.2520">
    <property type="match status" value="1"/>
</dbReference>
<dbReference type="InterPro" id="IPR016169">
    <property type="entry name" value="FAD-bd_PCMH_sub2"/>
</dbReference>
<dbReference type="InterPro" id="IPR016166">
    <property type="entry name" value="FAD-bd_PCMH"/>
</dbReference>
<dbReference type="PANTHER" id="PTHR43762:SF1">
    <property type="entry name" value="D-ARABINONO-1,4-LACTONE OXIDASE"/>
    <property type="match status" value="1"/>
</dbReference>
<evidence type="ECO:0000259" key="2">
    <source>
        <dbReference type="PROSITE" id="PS51387"/>
    </source>
</evidence>